<organism evidence="2 3">
    <name type="scientific">Hibiscus sabdariffa</name>
    <name type="common">roselle</name>
    <dbReference type="NCBI Taxonomy" id="183260"/>
    <lineage>
        <taxon>Eukaryota</taxon>
        <taxon>Viridiplantae</taxon>
        <taxon>Streptophyta</taxon>
        <taxon>Embryophyta</taxon>
        <taxon>Tracheophyta</taxon>
        <taxon>Spermatophyta</taxon>
        <taxon>Magnoliopsida</taxon>
        <taxon>eudicotyledons</taxon>
        <taxon>Gunneridae</taxon>
        <taxon>Pentapetalae</taxon>
        <taxon>rosids</taxon>
        <taxon>malvids</taxon>
        <taxon>Malvales</taxon>
        <taxon>Malvaceae</taxon>
        <taxon>Malvoideae</taxon>
        <taxon>Hibiscus</taxon>
    </lineage>
</organism>
<dbReference type="Proteomes" id="UP001472677">
    <property type="component" value="Unassembled WGS sequence"/>
</dbReference>
<reference evidence="2 3" key="1">
    <citation type="journal article" date="2024" name="G3 (Bethesda)">
        <title>Genome assembly of Hibiscus sabdariffa L. provides insights into metabolisms of medicinal natural products.</title>
        <authorList>
            <person name="Kim T."/>
        </authorList>
    </citation>
    <scope>NUCLEOTIDE SEQUENCE [LARGE SCALE GENOMIC DNA]</scope>
    <source>
        <strain evidence="2">TK-2024</strain>
        <tissue evidence="2">Old leaves</tissue>
    </source>
</reference>
<gene>
    <name evidence="2" type="ORF">V6N12_037300</name>
</gene>
<comment type="caution">
    <text evidence="2">The sequence shown here is derived from an EMBL/GenBank/DDBJ whole genome shotgun (WGS) entry which is preliminary data.</text>
</comment>
<protein>
    <submittedName>
        <fullName evidence="2">Uncharacterized protein</fullName>
    </submittedName>
</protein>
<sequence length="239" mass="25717">MSKSDYAVEDQKSSDTVSGGIMNEVSESNLFGPWMIVVDKRCKGGLTRAGITTTNNAISGSQFAALAIKESDPIHVSAQDNRVNESAGNPVRGKQVIRNISQERMVNTSAAYKSSNPDKKKKSSKSMPPVLVVPGGNGETVQCCKLILGSRQREPSRQSLQVRRGSGARVVDHVSASEFVNRVTSELHSFRRRDKASSSGGPAAHGALSPMLQSSDGEDFYRSNSPEILPEGAFFSKDQ</sequence>
<evidence type="ECO:0000256" key="1">
    <source>
        <dbReference type="SAM" id="MobiDB-lite"/>
    </source>
</evidence>
<feature type="region of interest" description="Disordered" evidence="1">
    <location>
        <begin position="108"/>
        <end position="134"/>
    </location>
</feature>
<evidence type="ECO:0000313" key="3">
    <source>
        <dbReference type="Proteomes" id="UP001472677"/>
    </source>
</evidence>
<feature type="region of interest" description="Disordered" evidence="1">
    <location>
        <begin position="190"/>
        <end position="239"/>
    </location>
</feature>
<feature type="region of interest" description="Disordered" evidence="1">
    <location>
        <begin position="1"/>
        <end position="20"/>
    </location>
</feature>
<accession>A0ABR2C3G7</accession>
<name>A0ABR2C3G7_9ROSI</name>
<keyword evidence="3" id="KW-1185">Reference proteome</keyword>
<proteinExistence type="predicted"/>
<feature type="compositionally biased region" description="Low complexity" evidence="1">
    <location>
        <begin position="197"/>
        <end position="209"/>
    </location>
</feature>
<evidence type="ECO:0000313" key="2">
    <source>
        <dbReference type="EMBL" id="KAK8513934.1"/>
    </source>
</evidence>
<dbReference type="EMBL" id="JBBPBM010000068">
    <property type="protein sequence ID" value="KAK8513934.1"/>
    <property type="molecule type" value="Genomic_DNA"/>
</dbReference>